<dbReference type="InterPro" id="IPR003819">
    <property type="entry name" value="TauD/TfdA-like"/>
</dbReference>
<reference evidence="8 9" key="1">
    <citation type="submission" date="2020-11" db="EMBL/GenBank/DDBJ databases">
        <title>Complete genome sequence unveiled secondary metabolic potentials in Streptomyces solisilvae HNM0141.</title>
        <authorList>
            <person name="Huang X."/>
        </authorList>
    </citation>
    <scope>NUCLEOTIDE SEQUENCE [LARGE SCALE GENOMIC DNA]</scope>
    <source>
        <strain evidence="8 9">HNM0141</strain>
    </source>
</reference>
<name>A0ABX6WLA1_STRMQ</name>
<evidence type="ECO:0000256" key="2">
    <source>
        <dbReference type="ARBA" id="ARBA00022723"/>
    </source>
</evidence>
<dbReference type="InterPro" id="IPR051323">
    <property type="entry name" value="AtsK-like"/>
</dbReference>
<dbReference type="GO" id="GO:0051213">
    <property type="term" value="F:dioxygenase activity"/>
    <property type="evidence" value="ECO:0007669"/>
    <property type="project" value="UniProtKB-KW"/>
</dbReference>
<keyword evidence="4" id="KW-0560">Oxidoreductase</keyword>
<evidence type="ECO:0000256" key="6">
    <source>
        <dbReference type="SAM" id="MobiDB-lite"/>
    </source>
</evidence>
<dbReference type="PANTHER" id="PTHR30468">
    <property type="entry name" value="ALPHA-KETOGLUTARATE-DEPENDENT SULFONATE DIOXYGENASE"/>
    <property type="match status" value="1"/>
</dbReference>
<comment type="similarity">
    <text evidence="1">Belongs to the TfdA dioxygenase family.</text>
</comment>
<keyword evidence="2" id="KW-0479">Metal-binding</keyword>
<organism evidence="8 9">
    <name type="scientific">Streptomyces malaysiensis</name>
    <dbReference type="NCBI Taxonomy" id="92644"/>
    <lineage>
        <taxon>Bacteria</taxon>
        <taxon>Bacillati</taxon>
        <taxon>Actinomycetota</taxon>
        <taxon>Actinomycetes</taxon>
        <taxon>Kitasatosporales</taxon>
        <taxon>Streptomycetaceae</taxon>
        <taxon>Streptomyces</taxon>
        <taxon>Streptomyces violaceusniger group</taxon>
    </lineage>
</organism>
<dbReference type="Pfam" id="PF02668">
    <property type="entry name" value="TauD"/>
    <property type="match status" value="1"/>
</dbReference>
<gene>
    <name evidence="8" type="ORF">I1A49_42665</name>
</gene>
<evidence type="ECO:0000256" key="3">
    <source>
        <dbReference type="ARBA" id="ARBA00022964"/>
    </source>
</evidence>
<protein>
    <submittedName>
        <fullName evidence="8">TauD/TfdA family dioxygenase</fullName>
    </submittedName>
</protein>
<proteinExistence type="inferred from homology"/>
<dbReference type="EMBL" id="CP065050">
    <property type="protein sequence ID" value="QPI62235.1"/>
    <property type="molecule type" value="Genomic_DNA"/>
</dbReference>
<feature type="region of interest" description="Disordered" evidence="6">
    <location>
        <begin position="1"/>
        <end position="68"/>
    </location>
</feature>
<evidence type="ECO:0000256" key="5">
    <source>
        <dbReference type="ARBA" id="ARBA00023004"/>
    </source>
</evidence>
<dbReference type="PANTHER" id="PTHR30468:SF1">
    <property type="entry name" value="ALPHA-KETOGLUTARATE-DEPENDENT SULFONATE DIOXYGENASE"/>
    <property type="match status" value="1"/>
</dbReference>
<feature type="domain" description="TauD/TfdA-like" evidence="7">
    <location>
        <begin position="77"/>
        <end position="312"/>
    </location>
</feature>
<evidence type="ECO:0000256" key="4">
    <source>
        <dbReference type="ARBA" id="ARBA00023002"/>
    </source>
</evidence>
<dbReference type="InterPro" id="IPR042098">
    <property type="entry name" value="TauD-like_sf"/>
</dbReference>
<dbReference type="Proteomes" id="UP000663421">
    <property type="component" value="Chromosome"/>
</dbReference>
<keyword evidence="9" id="KW-1185">Reference proteome</keyword>
<feature type="compositionally biased region" description="Low complexity" evidence="6">
    <location>
        <begin position="57"/>
        <end position="68"/>
    </location>
</feature>
<feature type="compositionally biased region" description="Polar residues" evidence="6">
    <location>
        <begin position="45"/>
        <end position="56"/>
    </location>
</feature>
<accession>A0ABX6WLA1</accession>
<keyword evidence="5" id="KW-0408">Iron</keyword>
<evidence type="ECO:0000256" key="1">
    <source>
        <dbReference type="ARBA" id="ARBA00005896"/>
    </source>
</evidence>
<evidence type="ECO:0000313" key="8">
    <source>
        <dbReference type="EMBL" id="QPI62235.1"/>
    </source>
</evidence>
<dbReference type="Gene3D" id="3.60.130.10">
    <property type="entry name" value="Clavaminate synthase-like"/>
    <property type="match status" value="1"/>
</dbReference>
<sequence length="352" mass="39449">MIPLDRFQQVGPAPGPRSHRVPGAEPPRRHRPPSYLGSPTDEGDTSVTQSASASRQPTTTAPAVASASGDGLDIRLVSGALGAEVRGIDLNEVTDAQFDRIHALMLEHLVLFFPDQQNLTPKAHVALGRRFGDVKVHPNLPRLEDYPEVTLIEPDKGGKADEWHIDVSFSPNPPIAAILHLITCPPSGGDTMWSNQYLAYETLSPTFQEMLEGLTAVHVLKVPPVVEMSAEHPVVRVHPVTGRRSLYVTRMWTSHIPQLSRHESDAVLQHLFEHSEQPRFTCRHRWDPHTVALWDNRATQHVAINDYQEYRRGQRVVVSGDLPTSDTPRKPDYEQIGDERYYPRRINARVGY</sequence>
<dbReference type="SUPFAM" id="SSF51197">
    <property type="entry name" value="Clavaminate synthase-like"/>
    <property type="match status" value="1"/>
</dbReference>
<evidence type="ECO:0000259" key="7">
    <source>
        <dbReference type="Pfam" id="PF02668"/>
    </source>
</evidence>
<keyword evidence="3 8" id="KW-0223">Dioxygenase</keyword>
<evidence type="ECO:0000313" key="9">
    <source>
        <dbReference type="Proteomes" id="UP000663421"/>
    </source>
</evidence>